<feature type="transmembrane region" description="Helical" evidence="7">
    <location>
        <begin position="300"/>
        <end position="325"/>
    </location>
</feature>
<evidence type="ECO:0000256" key="4">
    <source>
        <dbReference type="ARBA" id="ARBA00022989"/>
    </source>
</evidence>
<comment type="subcellular location">
    <subcellularLocation>
        <location evidence="1">Cell membrane</location>
        <topology evidence="1">Multi-pass membrane protein</topology>
    </subcellularLocation>
</comment>
<dbReference type="Pfam" id="PF02687">
    <property type="entry name" value="FtsX"/>
    <property type="match status" value="1"/>
</dbReference>
<feature type="transmembrane region" description="Helical" evidence="7">
    <location>
        <begin position="392"/>
        <end position="415"/>
    </location>
</feature>
<gene>
    <name evidence="10" type="ORF">GCM10023351_07350</name>
</gene>
<evidence type="ECO:0000256" key="5">
    <source>
        <dbReference type="ARBA" id="ARBA00023136"/>
    </source>
</evidence>
<feature type="transmembrane region" description="Helical" evidence="7">
    <location>
        <begin position="21"/>
        <end position="42"/>
    </location>
</feature>
<evidence type="ECO:0000256" key="2">
    <source>
        <dbReference type="ARBA" id="ARBA00022475"/>
    </source>
</evidence>
<dbReference type="PANTHER" id="PTHR30572">
    <property type="entry name" value="MEMBRANE COMPONENT OF TRANSPORTER-RELATED"/>
    <property type="match status" value="1"/>
</dbReference>
<keyword evidence="5 7" id="KW-0472">Membrane</keyword>
<dbReference type="PANTHER" id="PTHR30572:SF4">
    <property type="entry name" value="ABC TRANSPORTER PERMEASE YTRF"/>
    <property type="match status" value="1"/>
</dbReference>
<dbReference type="RefSeq" id="WP_345436054.1">
    <property type="nucleotide sequence ID" value="NZ_BAABKO010000001.1"/>
</dbReference>
<dbReference type="Pfam" id="PF12704">
    <property type="entry name" value="MacB_PCD"/>
    <property type="match status" value="1"/>
</dbReference>
<evidence type="ECO:0000256" key="1">
    <source>
        <dbReference type="ARBA" id="ARBA00004651"/>
    </source>
</evidence>
<keyword evidence="11" id="KW-1185">Reference proteome</keyword>
<dbReference type="InterPro" id="IPR003838">
    <property type="entry name" value="ABC3_permease_C"/>
</dbReference>
<keyword evidence="2" id="KW-1003">Cell membrane</keyword>
<dbReference type="InterPro" id="IPR050250">
    <property type="entry name" value="Macrolide_Exporter_MacB"/>
</dbReference>
<evidence type="ECO:0000256" key="6">
    <source>
        <dbReference type="ARBA" id="ARBA00038076"/>
    </source>
</evidence>
<comment type="similarity">
    <text evidence="6">Belongs to the ABC-4 integral membrane protein family.</text>
</comment>
<accession>A0ABP8ZV08</accession>
<feature type="transmembrane region" description="Helical" evidence="7">
    <location>
        <begin position="346"/>
        <end position="372"/>
    </location>
</feature>
<keyword evidence="3 7" id="KW-0812">Transmembrane</keyword>
<comment type="caution">
    <text evidence="10">The sequence shown here is derived from an EMBL/GenBank/DDBJ whole genome shotgun (WGS) entry which is preliminary data.</text>
</comment>
<evidence type="ECO:0000259" key="8">
    <source>
        <dbReference type="Pfam" id="PF02687"/>
    </source>
</evidence>
<name>A0ABP8ZV08_9MICO</name>
<evidence type="ECO:0000256" key="3">
    <source>
        <dbReference type="ARBA" id="ARBA00022692"/>
    </source>
</evidence>
<feature type="domain" description="ABC3 transporter permease C-terminal" evidence="8">
    <location>
        <begin position="304"/>
        <end position="427"/>
    </location>
</feature>
<evidence type="ECO:0000313" key="11">
    <source>
        <dbReference type="Proteomes" id="UP001501645"/>
    </source>
</evidence>
<evidence type="ECO:0000259" key="9">
    <source>
        <dbReference type="Pfam" id="PF12704"/>
    </source>
</evidence>
<organism evidence="10 11">
    <name type="scientific">Microbacterium gilvum</name>
    <dbReference type="NCBI Taxonomy" id="1336204"/>
    <lineage>
        <taxon>Bacteria</taxon>
        <taxon>Bacillati</taxon>
        <taxon>Actinomycetota</taxon>
        <taxon>Actinomycetes</taxon>
        <taxon>Micrococcales</taxon>
        <taxon>Microbacteriaceae</taxon>
        <taxon>Microbacterium</taxon>
    </lineage>
</organism>
<dbReference type="InterPro" id="IPR025857">
    <property type="entry name" value="MacB_PCD"/>
</dbReference>
<protein>
    <submittedName>
        <fullName evidence="10">ABC transporter permease</fullName>
    </submittedName>
</protein>
<proteinExistence type="inferred from homology"/>
<evidence type="ECO:0000313" key="10">
    <source>
        <dbReference type="EMBL" id="GAA4766596.1"/>
    </source>
</evidence>
<dbReference type="Proteomes" id="UP001501645">
    <property type="component" value="Unassembled WGS sequence"/>
</dbReference>
<sequence length="434" mass="44379">MRAPDLIGAAVSNTFRSKTRTVLTILAIFVGAFTLALTSGLGTGINAYIDDTVSGVGASDAMTATKIDENATGVPGAGSTEPREYDPDAVSSGIPGQTVVALTPDDIETIEGLDGVLSVDAVRTITPDYIQAGDGTQLVASVGSLIPGQTVVLATGTEPDPDTTSLEVALPLAYVEPLGFDGDDGAIGQTVTIGITDAERTQHTLEATVVGVAEEALASPTGSSILINDALADVLFDAQSTGLTDEQAERFASATVWFDPEATETEIDALKDRLADAGFTGTTIADQLGMITTVIDGIVLVLNAFAIIALLAAAFGIVNTLYMSVQERTREIGLMKAMGMGSGRVFTLFSLEAAFLGFLGSAIGAGIAILAGTAISGALAQGLLADLPGLTLIAFDFSSIATIVVLVMVIAFLSGTLPAARAARKDPVDALRYE</sequence>
<evidence type="ECO:0000256" key="7">
    <source>
        <dbReference type="SAM" id="Phobius"/>
    </source>
</evidence>
<keyword evidence="4 7" id="KW-1133">Transmembrane helix</keyword>
<dbReference type="EMBL" id="BAABKO010000001">
    <property type="protein sequence ID" value="GAA4766596.1"/>
    <property type="molecule type" value="Genomic_DNA"/>
</dbReference>
<reference evidence="11" key="1">
    <citation type="journal article" date="2019" name="Int. J. Syst. Evol. Microbiol.">
        <title>The Global Catalogue of Microorganisms (GCM) 10K type strain sequencing project: providing services to taxonomists for standard genome sequencing and annotation.</title>
        <authorList>
            <consortium name="The Broad Institute Genomics Platform"/>
            <consortium name="The Broad Institute Genome Sequencing Center for Infectious Disease"/>
            <person name="Wu L."/>
            <person name="Ma J."/>
        </authorList>
    </citation>
    <scope>NUCLEOTIDE SEQUENCE [LARGE SCALE GENOMIC DNA]</scope>
    <source>
        <strain evidence="11">JCM 18537</strain>
    </source>
</reference>
<feature type="domain" description="MacB-like periplasmic core" evidence="9">
    <location>
        <begin position="21"/>
        <end position="263"/>
    </location>
</feature>